<dbReference type="InterPro" id="IPR041367">
    <property type="entry name" value="Znf-CCCH_4"/>
</dbReference>
<feature type="domain" description="C3H1-type" evidence="7">
    <location>
        <begin position="148"/>
        <end position="176"/>
    </location>
</feature>
<feature type="zinc finger region" description="C3H1-type" evidence="5">
    <location>
        <begin position="113"/>
        <end position="141"/>
    </location>
</feature>
<reference evidence="9" key="5">
    <citation type="journal article" date="2018" name="Nat. Plants">
        <title>Whole-genome landscape of Medicago truncatula symbiotic genes.</title>
        <authorList>
            <person name="Pecrix Y."/>
            <person name="Gamas P."/>
            <person name="Carrere S."/>
        </authorList>
    </citation>
    <scope>NUCLEOTIDE SEQUENCE</scope>
    <source>
        <tissue evidence="9">Leaves</tissue>
    </source>
</reference>
<evidence type="ECO:0000256" key="2">
    <source>
        <dbReference type="ARBA" id="ARBA00022737"/>
    </source>
</evidence>
<feature type="compositionally biased region" description="Polar residues" evidence="6">
    <location>
        <begin position="10"/>
        <end position="22"/>
    </location>
</feature>
<dbReference type="FunFam" id="4.10.1000.10:FF:000003">
    <property type="entry name" value="Zinc finger CCCH domain-containing protein"/>
    <property type="match status" value="2"/>
</dbReference>
<reference evidence="8 11" key="1">
    <citation type="journal article" date="2011" name="Nature">
        <title>The Medicago genome provides insight into the evolution of rhizobial symbioses.</title>
        <authorList>
            <person name="Young N.D."/>
            <person name="Debelle F."/>
            <person name="Oldroyd G.E."/>
            <person name="Geurts R."/>
            <person name="Cannon S.B."/>
            <person name="Udvardi M.K."/>
            <person name="Benedito V.A."/>
            <person name="Mayer K.F."/>
            <person name="Gouzy J."/>
            <person name="Schoof H."/>
            <person name="Van de Peer Y."/>
            <person name="Proost S."/>
            <person name="Cook D.R."/>
            <person name="Meyers B.C."/>
            <person name="Spannagl M."/>
            <person name="Cheung F."/>
            <person name="De Mita S."/>
            <person name="Krishnakumar V."/>
            <person name="Gundlach H."/>
            <person name="Zhou S."/>
            <person name="Mudge J."/>
            <person name="Bharti A.K."/>
            <person name="Murray J.D."/>
            <person name="Naoumkina M.A."/>
            <person name="Rosen B."/>
            <person name="Silverstein K.A."/>
            <person name="Tang H."/>
            <person name="Rombauts S."/>
            <person name="Zhao P.X."/>
            <person name="Zhou P."/>
            <person name="Barbe V."/>
            <person name="Bardou P."/>
            <person name="Bechner M."/>
            <person name="Bellec A."/>
            <person name="Berger A."/>
            <person name="Berges H."/>
            <person name="Bidwell S."/>
            <person name="Bisseling T."/>
            <person name="Choisne N."/>
            <person name="Couloux A."/>
            <person name="Denny R."/>
            <person name="Deshpande S."/>
            <person name="Dai X."/>
            <person name="Doyle J.J."/>
            <person name="Dudez A.M."/>
            <person name="Farmer A.D."/>
            <person name="Fouteau S."/>
            <person name="Franken C."/>
            <person name="Gibelin C."/>
            <person name="Gish J."/>
            <person name="Goldstein S."/>
            <person name="Gonzalez A.J."/>
            <person name="Green P.J."/>
            <person name="Hallab A."/>
            <person name="Hartog M."/>
            <person name="Hua A."/>
            <person name="Humphray S.J."/>
            <person name="Jeong D.H."/>
            <person name="Jing Y."/>
            <person name="Jocker A."/>
            <person name="Kenton S.M."/>
            <person name="Kim D.J."/>
            <person name="Klee K."/>
            <person name="Lai H."/>
            <person name="Lang C."/>
            <person name="Lin S."/>
            <person name="Macmil S.L."/>
            <person name="Magdelenat G."/>
            <person name="Matthews L."/>
            <person name="McCorrison J."/>
            <person name="Monaghan E.L."/>
            <person name="Mun J.H."/>
            <person name="Najar F.Z."/>
            <person name="Nicholson C."/>
            <person name="Noirot C."/>
            <person name="O'Bleness M."/>
            <person name="Paule C.R."/>
            <person name="Poulain J."/>
            <person name="Prion F."/>
            <person name="Qin B."/>
            <person name="Qu C."/>
            <person name="Retzel E.F."/>
            <person name="Riddle C."/>
            <person name="Sallet E."/>
            <person name="Samain S."/>
            <person name="Samson N."/>
            <person name="Sanders I."/>
            <person name="Saurat O."/>
            <person name="Scarpelli C."/>
            <person name="Schiex T."/>
            <person name="Segurens B."/>
            <person name="Severin A.J."/>
            <person name="Sherrier D.J."/>
            <person name="Shi R."/>
            <person name="Sims S."/>
            <person name="Singer S.R."/>
            <person name="Sinharoy S."/>
            <person name="Sterck L."/>
            <person name="Viollet A."/>
            <person name="Wang B.B."/>
            <person name="Wang K."/>
            <person name="Wang M."/>
            <person name="Wang X."/>
            <person name="Warfsmann J."/>
            <person name="Weissenbach J."/>
            <person name="White D.D."/>
            <person name="White J.D."/>
            <person name="Wiley G.B."/>
            <person name="Wincker P."/>
            <person name="Xing Y."/>
            <person name="Yang L."/>
            <person name="Yao Z."/>
            <person name="Ying F."/>
            <person name="Zhai J."/>
            <person name="Zhou L."/>
            <person name="Zuber A."/>
            <person name="Denarie J."/>
            <person name="Dixon R.A."/>
            <person name="May G.D."/>
            <person name="Schwartz D.C."/>
            <person name="Rogers J."/>
            <person name="Quetier F."/>
            <person name="Town C.D."/>
            <person name="Roe B.A."/>
        </authorList>
    </citation>
    <scope>NUCLEOTIDE SEQUENCE [LARGE SCALE GENOMIC DNA]</scope>
    <source>
        <strain evidence="8">A17</strain>
        <strain evidence="10 11">cv. Jemalong A17</strain>
    </source>
</reference>
<keyword evidence="1 5" id="KW-0479">Metal-binding</keyword>
<reference evidence="10" key="3">
    <citation type="submission" date="2015-04" db="UniProtKB">
        <authorList>
            <consortium name="EnsemblPlants"/>
        </authorList>
    </citation>
    <scope>IDENTIFICATION</scope>
    <source>
        <strain evidence="10">cv. Jemalong A17</strain>
    </source>
</reference>
<evidence type="ECO:0000313" key="11">
    <source>
        <dbReference type="Proteomes" id="UP000002051"/>
    </source>
</evidence>
<evidence type="ECO:0000256" key="5">
    <source>
        <dbReference type="PROSITE-ProRule" id="PRU00723"/>
    </source>
</evidence>
<dbReference type="SMART" id="SM00356">
    <property type="entry name" value="ZnF_C3H1"/>
    <property type="match status" value="3"/>
</dbReference>
<name>G7JVB3_MEDTR</name>
<dbReference type="Gene3D" id="4.10.1000.10">
    <property type="entry name" value="Zinc finger, CCCH-type"/>
    <property type="match status" value="3"/>
</dbReference>
<evidence type="ECO:0000256" key="1">
    <source>
        <dbReference type="ARBA" id="ARBA00022723"/>
    </source>
</evidence>
<feature type="region of interest" description="Disordered" evidence="6">
    <location>
        <begin position="1"/>
        <end position="25"/>
    </location>
</feature>
<dbReference type="EMBL" id="CM001220">
    <property type="protein sequence ID" value="AES91469.1"/>
    <property type="molecule type" value="Genomic_DNA"/>
</dbReference>
<accession>G7JVB3</accession>
<dbReference type="eggNOG" id="KOG1677">
    <property type="taxonomic scope" value="Eukaryota"/>
</dbReference>
<evidence type="ECO:0000256" key="3">
    <source>
        <dbReference type="ARBA" id="ARBA00022771"/>
    </source>
</evidence>
<evidence type="ECO:0000313" key="8">
    <source>
        <dbReference type="EMBL" id="AES91469.1"/>
    </source>
</evidence>
<dbReference type="PANTHER" id="PTHR12547">
    <property type="entry name" value="CCCH ZINC FINGER/TIS11-RELATED"/>
    <property type="match status" value="1"/>
</dbReference>
<dbReference type="GO" id="GO:0010468">
    <property type="term" value="P:regulation of gene expression"/>
    <property type="evidence" value="ECO:0007669"/>
    <property type="project" value="UniProtKB-ARBA"/>
</dbReference>
<dbReference type="STRING" id="3880.G7JVB3"/>
<evidence type="ECO:0000313" key="9">
    <source>
        <dbReference type="EMBL" id="RHN63909.1"/>
    </source>
</evidence>
<dbReference type="Pfam" id="PF18044">
    <property type="entry name" value="zf-CCCH_4"/>
    <property type="match status" value="2"/>
</dbReference>
<dbReference type="GO" id="GO:0008270">
    <property type="term" value="F:zinc ion binding"/>
    <property type="evidence" value="ECO:0007669"/>
    <property type="project" value="UniProtKB-KW"/>
</dbReference>
<keyword evidence="11" id="KW-1185">Reference proteome</keyword>
<dbReference type="OrthoDB" id="410307at2759"/>
<dbReference type="Gramene" id="rna26665">
    <property type="protein sequence ID" value="RHN63909.1"/>
    <property type="gene ID" value="gene26665"/>
</dbReference>
<dbReference type="PaxDb" id="3880-AES91469"/>
<dbReference type="GO" id="GO:0051252">
    <property type="term" value="P:regulation of RNA metabolic process"/>
    <property type="evidence" value="ECO:0007669"/>
    <property type="project" value="UniProtKB-ARBA"/>
</dbReference>
<dbReference type="InterPro" id="IPR036855">
    <property type="entry name" value="Znf_CCCH_sf"/>
</dbReference>
<feature type="zinc finger region" description="C3H1-type" evidence="5">
    <location>
        <begin position="63"/>
        <end position="90"/>
    </location>
</feature>
<keyword evidence="2" id="KW-0677">Repeat</keyword>
<dbReference type="InterPro" id="IPR000571">
    <property type="entry name" value="Znf_CCCH"/>
</dbReference>
<feature type="domain" description="C3H1-type" evidence="7">
    <location>
        <begin position="63"/>
        <end position="90"/>
    </location>
</feature>
<sequence length="231" mass="25862">MAFPDDIPTSKITPPQFASLNNDDFKREGTSHSNALICPPSDALICPPPRMTLPQSNRSDHIFYKTRICTKFIFGACRNGTNCNFAHGAEEIRQPPPNSQKLVGPCNEDKKIINKMKLCKKYCNGEKCPYGDKCKFLHEDPAQFRGTYRKTKLCLKWKDTGYCSFGKNCHFAHGEEELQVPGGAIEAEAAVAIEADAAITIAKEEEQAKKKRILGLKFSQINRIYGDWIDG</sequence>
<keyword evidence="4 5" id="KW-0862">Zinc</keyword>
<feature type="zinc finger region" description="C3H1-type" evidence="5">
    <location>
        <begin position="148"/>
        <end position="176"/>
    </location>
</feature>
<dbReference type="HOGENOM" id="CLU_060653_0_0_1"/>
<dbReference type="AlphaFoldDB" id="G7JVB3"/>
<reference evidence="8 11" key="2">
    <citation type="journal article" date="2014" name="BMC Genomics">
        <title>An improved genome release (version Mt4.0) for the model legume Medicago truncatula.</title>
        <authorList>
            <person name="Tang H."/>
            <person name="Krishnakumar V."/>
            <person name="Bidwell S."/>
            <person name="Rosen B."/>
            <person name="Chan A."/>
            <person name="Zhou S."/>
            <person name="Gentzbittel L."/>
            <person name="Childs K.L."/>
            <person name="Yandell M."/>
            <person name="Gundlach H."/>
            <person name="Mayer K.F."/>
            <person name="Schwartz D.C."/>
            <person name="Town C.D."/>
        </authorList>
    </citation>
    <scope>GENOME REANNOTATION</scope>
    <source>
        <strain evidence="10 11">cv. Jemalong A17</strain>
    </source>
</reference>
<gene>
    <name evidence="10" type="primary">11438765</name>
    <name evidence="8" type="ordered locus">MTR_4g113890</name>
    <name evidence="9" type="ORF">MtrunA17_Chr4g0063371</name>
</gene>
<dbReference type="Proteomes" id="UP000002051">
    <property type="component" value="Chromosome 4"/>
</dbReference>
<protein>
    <submittedName>
        <fullName evidence="9">Putative transcription factor C3H family</fullName>
    </submittedName>
    <submittedName>
        <fullName evidence="8">Zinc finger C-x8-C-x5-C-x3-H type family protein</fullName>
    </submittedName>
</protein>
<dbReference type="Proteomes" id="UP000265566">
    <property type="component" value="Chromosome 4"/>
</dbReference>
<feature type="domain" description="C3H1-type" evidence="7">
    <location>
        <begin position="113"/>
        <end position="141"/>
    </location>
</feature>
<evidence type="ECO:0000256" key="6">
    <source>
        <dbReference type="SAM" id="MobiDB-lite"/>
    </source>
</evidence>
<evidence type="ECO:0000259" key="7">
    <source>
        <dbReference type="PROSITE" id="PS50103"/>
    </source>
</evidence>
<dbReference type="PANTHER" id="PTHR12547:SF121">
    <property type="entry name" value="ZINC FINGER CCCH DOMAIN-CONTAINING PROTEIN 39"/>
    <property type="match status" value="1"/>
</dbReference>
<evidence type="ECO:0000256" key="4">
    <source>
        <dbReference type="ARBA" id="ARBA00022833"/>
    </source>
</evidence>
<reference evidence="12" key="4">
    <citation type="journal article" date="2018" name="Nat. Plants">
        <title>Whole-genome landscape of Medicago truncatula symbiotic genes.</title>
        <authorList>
            <person name="Pecrix Y."/>
            <person name="Staton S.E."/>
            <person name="Sallet E."/>
            <person name="Lelandais-Briere C."/>
            <person name="Moreau S."/>
            <person name="Carrere S."/>
            <person name="Blein T."/>
            <person name="Jardinaud M.F."/>
            <person name="Latrasse D."/>
            <person name="Zouine M."/>
            <person name="Zahm M."/>
            <person name="Kreplak J."/>
            <person name="Mayjonade B."/>
            <person name="Satge C."/>
            <person name="Perez M."/>
            <person name="Cauet S."/>
            <person name="Marande W."/>
            <person name="Chantry-Darmon C."/>
            <person name="Lopez-Roques C."/>
            <person name="Bouchez O."/>
            <person name="Berard A."/>
            <person name="Debelle F."/>
            <person name="Munos S."/>
            <person name="Bendahmane A."/>
            <person name="Berges H."/>
            <person name="Niebel A."/>
            <person name="Buitink J."/>
            <person name="Frugier F."/>
            <person name="Benhamed M."/>
            <person name="Crespi M."/>
            <person name="Gouzy J."/>
            <person name="Gamas P."/>
        </authorList>
    </citation>
    <scope>NUCLEOTIDE SEQUENCE [LARGE SCALE GENOMIC DNA]</scope>
    <source>
        <strain evidence="12">cv. Jemalong A17</strain>
    </source>
</reference>
<dbReference type="PROSITE" id="PS50103">
    <property type="entry name" value="ZF_C3H1"/>
    <property type="match status" value="3"/>
</dbReference>
<dbReference type="EMBL" id="PSQE01000004">
    <property type="protein sequence ID" value="RHN63909.1"/>
    <property type="molecule type" value="Genomic_DNA"/>
</dbReference>
<dbReference type="GO" id="GO:0003729">
    <property type="term" value="F:mRNA binding"/>
    <property type="evidence" value="ECO:0007669"/>
    <property type="project" value="InterPro"/>
</dbReference>
<organism evidence="8 11">
    <name type="scientific">Medicago truncatula</name>
    <name type="common">Barrel medic</name>
    <name type="synonym">Medicago tribuloides</name>
    <dbReference type="NCBI Taxonomy" id="3880"/>
    <lineage>
        <taxon>Eukaryota</taxon>
        <taxon>Viridiplantae</taxon>
        <taxon>Streptophyta</taxon>
        <taxon>Embryophyta</taxon>
        <taxon>Tracheophyta</taxon>
        <taxon>Spermatophyta</taxon>
        <taxon>Magnoliopsida</taxon>
        <taxon>eudicotyledons</taxon>
        <taxon>Gunneridae</taxon>
        <taxon>Pentapetalae</taxon>
        <taxon>rosids</taxon>
        <taxon>fabids</taxon>
        <taxon>Fabales</taxon>
        <taxon>Fabaceae</taxon>
        <taxon>Papilionoideae</taxon>
        <taxon>50 kb inversion clade</taxon>
        <taxon>NPAAA clade</taxon>
        <taxon>Hologalegina</taxon>
        <taxon>IRL clade</taxon>
        <taxon>Trifolieae</taxon>
        <taxon>Medicago</taxon>
    </lineage>
</organism>
<dbReference type="SUPFAM" id="SSF90229">
    <property type="entry name" value="CCCH zinc finger"/>
    <property type="match status" value="3"/>
</dbReference>
<dbReference type="OMA" id="MLMSQGK"/>
<evidence type="ECO:0000313" key="10">
    <source>
        <dbReference type="EnsemblPlants" id="AES91469"/>
    </source>
</evidence>
<dbReference type="InterPro" id="IPR045877">
    <property type="entry name" value="ZFP36-like"/>
</dbReference>
<dbReference type="Pfam" id="PF00642">
    <property type="entry name" value="zf-CCCH"/>
    <property type="match status" value="1"/>
</dbReference>
<dbReference type="KEGG" id="mtr:11438765"/>
<dbReference type="EnsemblPlants" id="AES91469">
    <property type="protein sequence ID" value="AES91469"/>
    <property type="gene ID" value="MTR_4g113890"/>
</dbReference>
<evidence type="ECO:0000313" key="12">
    <source>
        <dbReference type="Proteomes" id="UP000265566"/>
    </source>
</evidence>
<proteinExistence type="predicted"/>
<keyword evidence="3 5" id="KW-0863">Zinc-finger</keyword>